<dbReference type="RefSeq" id="WP_344904889.1">
    <property type="nucleotide sequence ID" value="NZ_BAABAS010000026.1"/>
</dbReference>
<evidence type="ECO:0000313" key="2">
    <source>
        <dbReference type="EMBL" id="GAA4240397.1"/>
    </source>
</evidence>
<evidence type="ECO:0000313" key="3">
    <source>
        <dbReference type="Proteomes" id="UP001501710"/>
    </source>
</evidence>
<feature type="transmembrane region" description="Helical" evidence="1">
    <location>
        <begin position="131"/>
        <end position="152"/>
    </location>
</feature>
<reference evidence="3" key="1">
    <citation type="journal article" date="2019" name="Int. J. Syst. Evol. Microbiol.">
        <title>The Global Catalogue of Microorganisms (GCM) 10K type strain sequencing project: providing services to taxonomists for standard genome sequencing and annotation.</title>
        <authorList>
            <consortium name="The Broad Institute Genomics Platform"/>
            <consortium name="The Broad Institute Genome Sequencing Center for Infectious Disease"/>
            <person name="Wu L."/>
            <person name="Ma J."/>
        </authorList>
    </citation>
    <scope>NUCLEOTIDE SEQUENCE [LARGE SCALE GENOMIC DNA]</scope>
    <source>
        <strain evidence="3">JCM 17440</strain>
    </source>
</reference>
<comment type="caution">
    <text evidence="2">The sequence shown here is derived from an EMBL/GenBank/DDBJ whole genome shotgun (WGS) entry which is preliminary data.</text>
</comment>
<feature type="transmembrane region" description="Helical" evidence="1">
    <location>
        <begin position="244"/>
        <end position="268"/>
    </location>
</feature>
<evidence type="ECO:0000256" key="1">
    <source>
        <dbReference type="SAM" id="Phobius"/>
    </source>
</evidence>
<feature type="transmembrane region" description="Helical" evidence="1">
    <location>
        <begin position="172"/>
        <end position="190"/>
    </location>
</feature>
<feature type="transmembrane region" description="Helical" evidence="1">
    <location>
        <begin position="42"/>
        <end position="64"/>
    </location>
</feature>
<feature type="transmembrane region" description="Helical" evidence="1">
    <location>
        <begin position="197"/>
        <end position="215"/>
    </location>
</feature>
<proteinExistence type="predicted"/>
<accession>A0ABP8CKD6</accession>
<organism evidence="2 3">
    <name type="scientific">Actinomadura meridiana</name>
    <dbReference type="NCBI Taxonomy" id="559626"/>
    <lineage>
        <taxon>Bacteria</taxon>
        <taxon>Bacillati</taxon>
        <taxon>Actinomycetota</taxon>
        <taxon>Actinomycetes</taxon>
        <taxon>Streptosporangiales</taxon>
        <taxon>Thermomonosporaceae</taxon>
        <taxon>Actinomadura</taxon>
    </lineage>
</organism>
<keyword evidence="3" id="KW-1185">Reference proteome</keyword>
<protein>
    <submittedName>
        <fullName evidence="2">ABC transporter permease</fullName>
    </submittedName>
</protein>
<keyword evidence="1" id="KW-0472">Membrane</keyword>
<keyword evidence="1" id="KW-1133">Transmembrane helix</keyword>
<feature type="transmembrane region" description="Helical" evidence="1">
    <location>
        <begin position="84"/>
        <end position="110"/>
    </location>
</feature>
<name>A0ABP8CKD6_9ACTN</name>
<dbReference type="EMBL" id="BAABAS010000026">
    <property type="protein sequence ID" value="GAA4240397.1"/>
    <property type="molecule type" value="Genomic_DNA"/>
</dbReference>
<dbReference type="Proteomes" id="UP001501710">
    <property type="component" value="Unassembled WGS sequence"/>
</dbReference>
<sequence length="273" mass="27930">MTTKTGPVSVEIGRETGAASGGGVSGALAAEWTKLWTVRSTWWGLAGAALLMALMSLIMAQATVENNRNPGPDGPPGIVSASDMAIASVDMAQFVVLALAILMITGEYATGSIRATLQWIPPRGRMLSAKAAVAAAVMFPTGVILGLVGTAVARPALGKWGRLSAGDIAHDALMTGVYMAVMSVLILGAGAMLRSTAGTLTTAFLFVLVLPITLVNSRSEVLKDVADGLPSSAGRHLLNSDGPYSAPVALAILAAWTAAALWGGITVLRHRDA</sequence>
<gene>
    <name evidence="2" type="ORF">GCM10022254_64860</name>
</gene>
<keyword evidence="1" id="KW-0812">Transmembrane</keyword>